<evidence type="ECO:0000313" key="1">
    <source>
        <dbReference type="Proteomes" id="UP000818029"/>
    </source>
</evidence>
<proteinExistence type="predicted"/>
<evidence type="ECO:0008006" key="3">
    <source>
        <dbReference type="Google" id="ProtNLM"/>
    </source>
</evidence>
<dbReference type="Proteomes" id="UP000818029">
    <property type="component" value="Chromosome A06"/>
</dbReference>
<dbReference type="GeneID" id="121230793"/>
<dbReference type="RefSeq" id="XP_040972152.1">
    <property type="nucleotide sequence ID" value="XM_041116218.1"/>
</dbReference>
<keyword evidence="1" id="KW-1185">Reference proteome</keyword>
<reference evidence="1" key="1">
    <citation type="journal article" date="2020" name="Nat. Genet.">
        <title>Genomic diversifications of five Gossypium allopolyploid species and their impact on cotton improvement.</title>
        <authorList>
            <person name="Chen Z.J."/>
            <person name="Sreedasyam A."/>
            <person name="Ando A."/>
            <person name="Song Q."/>
            <person name="De Santiago L.M."/>
            <person name="Hulse-Kemp A.M."/>
            <person name="Ding M."/>
            <person name="Ye W."/>
            <person name="Kirkbride R.C."/>
            <person name="Jenkins J."/>
            <person name="Plott C."/>
            <person name="Lovell J."/>
            <person name="Lin Y.M."/>
            <person name="Vaughn R."/>
            <person name="Liu B."/>
            <person name="Simpson S."/>
            <person name="Scheffler B.E."/>
            <person name="Wen L."/>
            <person name="Saski C.A."/>
            <person name="Grover C.E."/>
            <person name="Hu G."/>
            <person name="Conover J.L."/>
            <person name="Carlson J.W."/>
            <person name="Shu S."/>
            <person name="Boston L.B."/>
            <person name="Williams M."/>
            <person name="Peterson D.G."/>
            <person name="McGee K."/>
            <person name="Jones D.C."/>
            <person name="Wendel J.F."/>
            <person name="Stelly D.M."/>
            <person name="Grimwood J."/>
            <person name="Schmutz J."/>
        </authorList>
    </citation>
    <scope>NUCLEOTIDE SEQUENCE [LARGE SCALE GENOMIC DNA]</scope>
    <source>
        <strain evidence="1">cv. TM-1</strain>
    </source>
</reference>
<evidence type="ECO:0000313" key="2">
    <source>
        <dbReference type="RefSeq" id="XP_040972152.1"/>
    </source>
</evidence>
<reference evidence="2" key="2">
    <citation type="submission" date="2025-08" db="UniProtKB">
        <authorList>
            <consortium name="RefSeq"/>
        </authorList>
    </citation>
    <scope>IDENTIFICATION</scope>
</reference>
<protein>
    <recommendedName>
        <fullName evidence="3">Reverse transcriptase</fullName>
    </recommendedName>
</protein>
<name>A0ABM3BYN2_GOSHI</name>
<organism evidence="1 2">
    <name type="scientific">Gossypium hirsutum</name>
    <name type="common">Upland cotton</name>
    <name type="synonym">Gossypium mexicanum</name>
    <dbReference type="NCBI Taxonomy" id="3635"/>
    <lineage>
        <taxon>Eukaryota</taxon>
        <taxon>Viridiplantae</taxon>
        <taxon>Streptophyta</taxon>
        <taxon>Embryophyta</taxon>
        <taxon>Tracheophyta</taxon>
        <taxon>Spermatophyta</taxon>
        <taxon>Magnoliopsida</taxon>
        <taxon>eudicotyledons</taxon>
        <taxon>Gunneridae</taxon>
        <taxon>Pentapetalae</taxon>
        <taxon>rosids</taxon>
        <taxon>malvids</taxon>
        <taxon>Malvales</taxon>
        <taxon>Malvaceae</taxon>
        <taxon>Malvoideae</taxon>
        <taxon>Gossypium</taxon>
    </lineage>
</organism>
<sequence length="167" mass="19895">MAVDLLSSELDGYVDNDLSMAEGERLDNSIHDRYLDKQKRKVLWRDRSLSIPVGQCPWLAIGDFNAIFSSEDKKGRRCPFLVNLWIRLNYMIWDFKMVEAPDFLECVRDNWRFDGDMTRTLADFTDKLRNWNKCVYGHINHRKRQLIHKLSNIQRVMDSTRYTFLAQ</sequence>
<gene>
    <name evidence="2" type="primary">LOC121230793</name>
</gene>
<accession>A0ABM3BYN2</accession>